<dbReference type="PROSITE" id="PS00330">
    <property type="entry name" value="HEMOLYSIN_CALCIUM"/>
    <property type="match status" value="2"/>
</dbReference>
<evidence type="ECO:0000256" key="3">
    <source>
        <dbReference type="ARBA" id="ARBA00022837"/>
    </source>
</evidence>
<dbReference type="Gene3D" id="2.60.40.2030">
    <property type="match status" value="5"/>
</dbReference>
<accession>A0A7C3VF21</accession>
<dbReference type="GO" id="GO:0005509">
    <property type="term" value="F:calcium ion binding"/>
    <property type="evidence" value="ECO:0007669"/>
    <property type="project" value="InterPro"/>
</dbReference>
<evidence type="ECO:0000256" key="4">
    <source>
        <dbReference type="ARBA" id="ARBA00023065"/>
    </source>
</evidence>
<dbReference type="InterPro" id="IPR038081">
    <property type="entry name" value="CalX-like_sf"/>
</dbReference>
<proteinExistence type="predicted"/>
<dbReference type="PANTHER" id="PTHR11878:SF65">
    <property type="entry name" value="NA_CA-EXCHANGE PROTEIN, ISOFORM G"/>
    <property type="match status" value="1"/>
</dbReference>
<protein>
    <recommendedName>
        <fullName evidence="5">Calx-beta domain-containing protein</fullName>
    </recommendedName>
</protein>
<sequence length="1338" mass="134408">MAEYTLTPNNDIFPPDTLTDIFGDDIITGLAGDDSIDGGNGVDSVAGGDGNDTLIGGPAGTSTVIGSDTLDGGNGIDLADYLGASGAVTINLTDGTASSAPDVIFDPISQILISIENVRGSNFNDTIDGDSGDNILDGAAGNDSVAGGAGNDILAGGTGNNTIDGGDGNDWVDYLSSLSNVSVNLETGTASDIEQTLSDTLTSIENVRGSTFGDTILGNSGDNILEGGGGADSLQAGLGNDLYRLNSSNAGGSQINDAGGTDTLNFTDDVSLTLASPTAGIIGLARDGTTLLLDTTQDGIANATEDVAIIDFFNASLPGAGSGFIESIQNLSGTDILSFFFGSIQFSAPSFTVQEDGTVLSAVTVTRTGGSSGTVTATVNLSDGTATAPNDYDNTPLTVTFADGDTAAKTVTVPIVQDTLVEGTETVNLNLANVTGGAVVGTQNTATLNINDDDTAPAGTLQFSAPSFTVQEDGTVVQAITVTRTGGSSGEVSATVSLTDGTATAPSDYDNTPLTVTFADGDTAAKTVVVPVVQDALVEGTETVNLTLANVTGGAVVGTQNTATLNINDDDTAPAGTLQFSAPSFTVQEDGTVVQAITVTRTGGSSGAVTATVNLADGTATAPSDYDNTPLTVTFADGDTAAKTVTVPIVQDTLVEGTETVNLTLSTTSAASIGTQNTATLNINDDDTANPGNLNFDATTVSVNETSPVAVVSINRSGGTDGAVSLQVNLRDGTATAGLDYVNTPTPTVVTFADGDAEPKPVSIPILDDELVEGNETISVELANITGGATAGVVSSLILQIVDNDVVQPVQPGTLEFSAPTFSTIEGKPRAEITVNRTGGSNGQISANLVFTEGTAKAGVSFNASPLTVTFADGDATAKRVRIPIFDDAVVEDLPSFNVALAAVTGGATVGAQSTAAVQIANNDAAPLALPLLGFEEFGNFQRFSGSGGLTFSDNVITLVAENQGGEGRFQRDVADSKVVAYDTGDSITVGLTDRLSSVPAGITGGTISFRYASPNQSHQVRFFDAAGNQVGVETLNRTPGAQDNFTEFVNASFNFPATTRSIALGSTATQIGFDDIEVTLNPALLTGEWQYISPEDFTFTGAGFTGGAPAFAAPLDIIQTGDTVTISGFYLNSTGTGTGQIAGNQITATLPLSGGTGQLLGSISADGRTIEGNITFTGSEPGTSTAIIPFTMSSQTAASNDVIIGDAGANSLSAGIGNDSLTGGVGADTLTGGDGADDFIFNNSSEGSDNITDFTPGEDQIVIVAAGFGADLSAGAVLPASGFALGTSASDPNQRFIYDSTTGALFFDGDGNGPSSQVQFATLTGVPGLNAGDIFVL</sequence>
<dbReference type="SMART" id="SM00237">
    <property type="entry name" value="Calx_beta"/>
    <property type="match status" value="5"/>
</dbReference>
<dbReference type="GO" id="GO:0007154">
    <property type="term" value="P:cell communication"/>
    <property type="evidence" value="ECO:0007669"/>
    <property type="project" value="InterPro"/>
</dbReference>
<dbReference type="Gene3D" id="2.150.10.10">
    <property type="entry name" value="Serralysin-like metalloprotease, C-terminal"/>
    <property type="match status" value="4"/>
</dbReference>
<keyword evidence="4" id="KW-0813">Transport</keyword>
<keyword evidence="4" id="KW-0406">Ion transport</keyword>
<dbReference type="PRINTS" id="PR00313">
    <property type="entry name" value="CABNDNGRPT"/>
</dbReference>
<dbReference type="SUPFAM" id="SSF141072">
    <property type="entry name" value="CalX-like"/>
    <property type="match status" value="5"/>
</dbReference>
<evidence type="ECO:0000313" key="6">
    <source>
        <dbReference type="EMBL" id="HGF99771.1"/>
    </source>
</evidence>
<dbReference type="EMBL" id="DSPX01000038">
    <property type="protein sequence ID" value="HGF99771.1"/>
    <property type="molecule type" value="Genomic_DNA"/>
</dbReference>
<dbReference type="Pfam" id="PF03160">
    <property type="entry name" value="Calx-beta"/>
    <property type="match status" value="5"/>
</dbReference>
<dbReference type="SUPFAM" id="SSF51120">
    <property type="entry name" value="beta-Roll"/>
    <property type="match status" value="4"/>
</dbReference>
<dbReference type="InterPro" id="IPR011049">
    <property type="entry name" value="Serralysin-like_metalloprot_C"/>
</dbReference>
<feature type="domain" description="Calx-beta" evidence="5">
    <location>
        <begin position="797"/>
        <end position="902"/>
    </location>
</feature>
<evidence type="ECO:0000256" key="1">
    <source>
        <dbReference type="ARBA" id="ARBA00022729"/>
    </source>
</evidence>
<keyword evidence="1" id="KW-0732">Signal</keyword>
<keyword evidence="3" id="KW-0106">Calcium</keyword>
<dbReference type="PANTHER" id="PTHR11878">
    <property type="entry name" value="SODIUM/CALCIUM EXCHANGER"/>
    <property type="match status" value="1"/>
</dbReference>
<name>A0A7C3VF21_9CYAN</name>
<feature type="domain" description="Calx-beta" evidence="5">
    <location>
        <begin position="332"/>
        <end position="432"/>
    </location>
</feature>
<dbReference type="InterPro" id="IPR001343">
    <property type="entry name" value="Hemolysn_Ca-bd"/>
</dbReference>
<dbReference type="GO" id="GO:0016020">
    <property type="term" value="C:membrane"/>
    <property type="evidence" value="ECO:0007669"/>
    <property type="project" value="InterPro"/>
</dbReference>
<evidence type="ECO:0000256" key="2">
    <source>
        <dbReference type="ARBA" id="ARBA00022737"/>
    </source>
</evidence>
<dbReference type="InterPro" id="IPR018511">
    <property type="entry name" value="Hemolysin-typ_Ca-bd_CS"/>
</dbReference>
<dbReference type="InterPro" id="IPR003644">
    <property type="entry name" value="Calx_beta"/>
</dbReference>
<gene>
    <name evidence="6" type="ORF">ENR15_03650</name>
</gene>
<comment type="caution">
    <text evidence="6">The sequence shown here is derived from an EMBL/GenBank/DDBJ whole genome shotgun (WGS) entry which is preliminary data.</text>
</comment>
<organism evidence="6">
    <name type="scientific">Planktothricoides sp. SpSt-374</name>
    <dbReference type="NCBI Taxonomy" id="2282167"/>
    <lineage>
        <taxon>Bacteria</taxon>
        <taxon>Bacillati</taxon>
        <taxon>Cyanobacteriota</taxon>
        <taxon>Cyanophyceae</taxon>
        <taxon>Oscillatoriophycideae</taxon>
        <taxon>Oscillatoriales</taxon>
        <taxon>Oscillatoriaceae</taxon>
        <taxon>Planktothricoides</taxon>
    </lineage>
</organism>
<dbReference type="InterPro" id="IPR051171">
    <property type="entry name" value="CaCA"/>
</dbReference>
<evidence type="ECO:0000259" key="5">
    <source>
        <dbReference type="SMART" id="SM00237"/>
    </source>
</evidence>
<feature type="domain" description="Calx-beta" evidence="5">
    <location>
        <begin position="563"/>
        <end position="666"/>
    </location>
</feature>
<keyword evidence="2" id="KW-0677">Repeat</keyword>
<feature type="domain" description="Calx-beta" evidence="5">
    <location>
        <begin position="446"/>
        <end position="549"/>
    </location>
</feature>
<dbReference type="Pfam" id="PF00353">
    <property type="entry name" value="HemolysinCabind"/>
    <property type="match status" value="5"/>
</dbReference>
<reference evidence="6" key="1">
    <citation type="journal article" date="2020" name="mSystems">
        <title>Genome- and Community-Level Interaction Insights into Carbon Utilization and Element Cycling Functions of Hydrothermarchaeota in Hydrothermal Sediment.</title>
        <authorList>
            <person name="Zhou Z."/>
            <person name="Liu Y."/>
            <person name="Xu W."/>
            <person name="Pan J."/>
            <person name="Luo Z.H."/>
            <person name="Li M."/>
        </authorList>
    </citation>
    <scope>NUCLEOTIDE SEQUENCE [LARGE SCALE GENOMIC DNA]</scope>
    <source>
        <strain evidence="6">SpSt-374</strain>
    </source>
</reference>
<feature type="domain" description="Calx-beta" evidence="5">
    <location>
        <begin position="679"/>
        <end position="783"/>
    </location>
</feature>
<dbReference type="GO" id="GO:0030001">
    <property type="term" value="P:metal ion transport"/>
    <property type="evidence" value="ECO:0007669"/>
    <property type="project" value="TreeGrafter"/>
</dbReference>